<evidence type="ECO:0000259" key="3">
    <source>
        <dbReference type="Pfam" id="PF00294"/>
    </source>
</evidence>
<keyword evidence="5" id="KW-1185">Reference proteome</keyword>
<dbReference type="PROSITE" id="PS00583">
    <property type="entry name" value="PFKB_KINASES_1"/>
    <property type="match status" value="1"/>
</dbReference>
<keyword evidence="2 4" id="KW-0418">Kinase</keyword>
<evidence type="ECO:0000313" key="4">
    <source>
        <dbReference type="EMBL" id="NML13536.1"/>
    </source>
</evidence>
<evidence type="ECO:0000313" key="5">
    <source>
        <dbReference type="Proteomes" id="UP000574067"/>
    </source>
</evidence>
<dbReference type="InterPro" id="IPR011913">
    <property type="entry name" value="RfaE_dom_I"/>
</dbReference>
<dbReference type="NCBIfam" id="TIGR02198">
    <property type="entry name" value="rfaE_dom_I"/>
    <property type="match status" value="1"/>
</dbReference>
<dbReference type="GO" id="GO:0033786">
    <property type="term" value="F:heptose-1-phosphate adenylyltransferase activity"/>
    <property type="evidence" value="ECO:0007669"/>
    <property type="project" value="TreeGrafter"/>
</dbReference>
<dbReference type="InterPro" id="IPR002173">
    <property type="entry name" value="Carboh/pur_kinase_PfkB_CS"/>
</dbReference>
<dbReference type="GO" id="GO:0005829">
    <property type="term" value="C:cytosol"/>
    <property type="evidence" value="ECO:0007669"/>
    <property type="project" value="TreeGrafter"/>
</dbReference>
<dbReference type="PANTHER" id="PTHR46969">
    <property type="entry name" value="BIFUNCTIONAL PROTEIN HLDE"/>
    <property type="match status" value="1"/>
</dbReference>
<dbReference type="AlphaFoldDB" id="A0A848F4K2"/>
<dbReference type="EMBL" id="JABBFW010000001">
    <property type="protein sequence ID" value="NML13536.1"/>
    <property type="molecule type" value="Genomic_DNA"/>
</dbReference>
<dbReference type="PANTHER" id="PTHR46969:SF1">
    <property type="entry name" value="BIFUNCTIONAL PROTEIN HLDE"/>
    <property type="match status" value="1"/>
</dbReference>
<dbReference type="InterPro" id="IPR011611">
    <property type="entry name" value="PfkB_dom"/>
</dbReference>
<dbReference type="SUPFAM" id="SSF53613">
    <property type="entry name" value="Ribokinase-like"/>
    <property type="match status" value="1"/>
</dbReference>
<organism evidence="4 5">
    <name type="scientific">Azohydromonas caseinilytica</name>
    <dbReference type="NCBI Taxonomy" id="2728836"/>
    <lineage>
        <taxon>Bacteria</taxon>
        <taxon>Pseudomonadati</taxon>
        <taxon>Pseudomonadota</taxon>
        <taxon>Betaproteobacteria</taxon>
        <taxon>Burkholderiales</taxon>
        <taxon>Sphaerotilaceae</taxon>
        <taxon>Azohydromonas</taxon>
    </lineage>
</organism>
<sequence>MKPILVVGDCMLDRYWEGAVERISPEAPVPVLQVQRETQRAGGAANVALNLVALGSPVRLLSLVGEDEAGAQLSTLMAQAGIEFDPVRDAALQTTHKIRSVCRRQQLLRIDFEQRPPAHCVRALTDRVLALLPQVEWVLLSDYAKGALAHSTEVLAAAQRHGCRVLVDPKGQDYERYRGAWLVKPNAAELRAVMGAWSDEEELLHKAHELRSKLELEHLLVTLGEHGMALCSRGKACLRMPAQVREVYDVSGAGDTVLATLAHTLSRGLAPEEAVRWANKAAGIVVGKFGTASVSREELGLDAARAANE</sequence>
<keyword evidence="1" id="KW-0808">Transferase</keyword>
<dbReference type="CDD" id="cd01172">
    <property type="entry name" value="RfaE_like"/>
    <property type="match status" value="1"/>
</dbReference>
<dbReference type="Gene3D" id="3.40.1190.20">
    <property type="match status" value="1"/>
</dbReference>
<proteinExistence type="predicted"/>
<dbReference type="GO" id="GO:0016773">
    <property type="term" value="F:phosphotransferase activity, alcohol group as acceptor"/>
    <property type="evidence" value="ECO:0007669"/>
    <property type="project" value="InterPro"/>
</dbReference>
<comment type="caution">
    <text evidence="4">The sequence shown here is derived from an EMBL/GenBank/DDBJ whole genome shotgun (WGS) entry which is preliminary data.</text>
</comment>
<dbReference type="GO" id="GO:0033785">
    <property type="term" value="F:heptose 7-phosphate kinase activity"/>
    <property type="evidence" value="ECO:0007669"/>
    <property type="project" value="TreeGrafter"/>
</dbReference>
<protein>
    <submittedName>
        <fullName evidence="4">D-glycero-beta-D-manno-heptose-7-phosphate kinase</fullName>
    </submittedName>
</protein>
<dbReference type="InterPro" id="IPR029056">
    <property type="entry name" value="Ribokinase-like"/>
</dbReference>
<dbReference type="Pfam" id="PF00294">
    <property type="entry name" value="PfkB"/>
    <property type="match status" value="1"/>
</dbReference>
<dbReference type="Proteomes" id="UP000574067">
    <property type="component" value="Unassembled WGS sequence"/>
</dbReference>
<dbReference type="FunFam" id="3.40.1190.20:FF:000002">
    <property type="entry name" value="Bifunctional protein HldE"/>
    <property type="match status" value="1"/>
</dbReference>
<dbReference type="RefSeq" id="WP_169158457.1">
    <property type="nucleotide sequence ID" value="NZ_JABBFW010000001.1"/>
</dbReference>
<reference evidence="4 5" key="1">
    <citation type="submission" date="2020-04" db="EMBL/GenBank/DDBJ databases">
        <title>Azohydromonas sp. isolated from soil.</title>
        <authorList>
            <person name="Dahal R.H."/>
        </authorList>
    </citation>
    <scope>NUCLEOTIDE SEQUENCE [LARGE SCALE GENOMIC DNA]</scope>
    <source>
        <strain evidence="4 5">G-1-1-14</strain>
    </source>
</reference>
<feature type="domain" description="Carbohydrate kinase PfkB" evidence="3">
    <location>
        <begin position="2"/>
        <end position="293"/>
    </location>
</feature>
<gene>
    <name evidence="4" type="primary">rfaE1</name>
    <name evidence="4" type="ORF">HHL10_00895</name>
</gene>
<accession>A0A848F4K2</accession>
<name>A0A848F4K2_9BURK</name>
<evidence type="ECO:0000256" key="2">
    <source>
        <dbReference type="ARBA" id="ARBA00022777"/>
    </source>
</evidence>
<evidence type="ECO:0000256" key="1">
    <source>
        <dbReference type="ARBA" id="ARBA00022679"/>
    </source>
</evidence>